<feature type="binding site" evidence="7">
    <location>
        <position position="55"/>
    </location>
    <ligand>
        <name>Zn(2+)</name>
        <dbReference type="ChEBI" id="CHEBI:29105"/>
        <label>1</label>
    </ligand>
</feature>
<dbReference type="SMART" id="SM00849">
    <property type="entry name" value="Lactamase_B"/>
    <property type="match status" value="1"/>
</dbReference>
<accession>A0A4Y6V204</accession>
<dbReference type="SUPFAM" id="SSF56281">
    <property type="entry name" value="Metallo-hydrolase/oxidoreductase"/>
    <property type="match status" value="1"/>
</dbReference>
<dbReference type="GO" id="GO:0004416">
    <property type="term" value="F:hydroxyacylglutathione hydrolase activity"/>
    <property type="evidence" value="ECO:0007669"/>
    <property type="project" value="UniProtKB-UniRule"/>
</dbReference>
<comment type="cofactor">
    <cofactor evidence="7">
        <name>Zn(2+)</name>
        <dbReference type="ChEBI" id="CHEBI:29105"/>
    </cofactor>
    <text evidence="7">Binds 2 Zn(2+) ions per subunit.</text>
</comment>
<gene>
    <name evidence="7 9" type="primary">gloB</name>
    <name evidence="9" type="ORF">D5366_01045</name>
</gene>
<dbReference type="InterPro" id="IPR036866">
    <property type="entry name" value="RibonucZ/Hydroxyglut_hydro"/>
</dbReference>
<evidence type="ECO:0000256" key="2">
    <source>
        <dbReference type="ARBA" id="ARBA00004963"/>
    </source>
</evidence>
<dbReference type="Gene3D" id="3.60.15.10">
    <property type="entry name" value="Ribonuclease Z/Hydroxyacylglutathione hydrolase-like"/>
    <property type="match status" value="1"/>
</dbReference>
<dbReference type="GO" id="GO:0008800">
    <property type="term" value="F:beta-lactamase activity"/>
    <property type="evidence" value="ECO:0007669"/>
    <property type="project" value="InterPro"/>
</dbReference>
<dbReference type="InterPro" id="IPR032282">
    <property type="entry name" value="HAGH_C"/>
</dbReference>
<sequence>MSYQVQAIPVLSDNYAWLVTCPGGERILVDPGCAEDCMKVLDEGRLDWILLTHHHADHTGGTDILRERYGAEVIGAGTARMPQLDREVRGGDVFDCGLSVQVFATPGHAIGHVSYFMPQIPALFCGDVLFSVGCGRLLEGSADELFKSIRLFDALPDETLLCAGHEYTESNIRFARQIEPENAALKAYESSVFALRTEGRPSLPTYLGLERQVNPFLRAPTVESFAELRRAKDAS</sequence>
<dbReference type="OrthoDB" id="9802248at2"/>
<feature type="binding site" evidence="7">
    <location>
        <position position="127"/>
    </location>
    <ligand>
        <name>Zn(2+)</name>
        <dbReference type="ChEBI" id="CHEBI:29105"/>
        <label>1</label>
    </ligand>
</feature>
<evidence type="ECO:0000256" key="6">
    <source>
        <dbReference type="ARBA" id="ARBA00022833"/>
    </source>
</evidence>
<dbReference type="InterPro" id="IPR035680">
    <property type="entry name" value="Clx_II_MBL"/>
</dbReference>
<dbReference type="PANTHER" id="PTHR43705">
    <property type="entry name" value="HYDROXYACYLGLUTATHIONE HYDROLASE"/>
    <property type="match status" value="1"/>
</dbReference>
<proteinExistence type="inferred from homology"/>
<dbReference type="PANTHER" id="PTHR43705:SF1">
    <property type="entry name" value="HYDROXYACYLGLUTATHIONE HYDROLASE GLOB"/>
    <property type="match status" value="1"/>
</dbReference>
<feature type="binding site" evidence="7">
    <location>
        <position position="57"/>
    </location>
    <ligand>
        <name>Zn(2+)</name>
        <dbReference type="ChEBI" id="CHEBI:29105"/>
        <label>2</label>
    </ligand>
</feature>
<dbReference type="InterPro" id="IPR001279">
    <property type="entry name" value="Metallo-B-lactamas"/>
</dbReference>
<dbReference type="Proteomes" id="UP000317214">
    <property type="component" value="Chromosome"/>
</dbReference>
<dbReference type="NCBIfam" id="TIGR03413">
    <property type="entry name" value="GSH_gloB"/>
    <property type="match status" value="1"/>
</dbReference>
<dbReference type="InterPro" id="IPR017782">
    <property type="entry name" value="Hydroxyacylglutathione_Hdrlase"/>
</dbReference>
<dbReference type="EC" id="3.1.2.6" evidence="7"/>
<evidence type="ECO:0000256" key="7">
    <source>
        <dbReference type="HAMAP-Rule" id="MF_01374"/>
    </source>
</evidence>
<evidence type="ECO:0000313" key="9">
    <source>
        <dbReference type="EMBL" id="QDH24082.1"/>
    </source>
</evidence>
<dbReference type="Pfam" id="PF16123">
    <property type="entry name" value="HAGH_C"/>
    <property type="match status" value="1"/>
</dbReference>
<keyword evidence="5 7" id="KW-0378">Hydrolase</keyword>
<evidence type="ECO:0000256" key="5">
    <source>
        <dbReference type="ARBA" id="ARBA00022801"/>
    </source>
</evidence>
<dbReference type="GO" id="GO:0019243">
    <property type="term" value="P:methylglyoxal catabolic process to D-lactate via S-lactoyl-glutathione"/>
    <property type="evidence" value="ECO:0007669"/>
    <property type="project" value="UniProtKB-UniRule"/>
</dbReference>
<comment type="subunit">
    <text evidence="7">Monomer.</text>
</comment>
<name>A0A4Y6V204_9PROT</name>
<evidence type="ECO:0000256" key="4">
    <source>
        <dbReference type="ARBA" id="ARBA00022723"/>
    </source>
</evidence>
<dbReference type="RefSeq" id="WP_141491917.1">
    <property type="nucleotide sequence ID" value="NZ_CP032485.1"/>
</dbReference>
<dbReference type="InterPro" id="IPR050110">
    <property type="entry name" value="Glyoxalase_II_hydrolase"/>
</dbReference>
<comment type="similarity">
    <text evidence="3 7">Belongs to the metallo-beta-lactamase superfamily. Glyoxalase II family.</text>
</comment>
<comment type="catalytic activity">
    <reaction evidence="1 7">
        <text>an S-(2-hydroxyacyl)glutathione + H2O = a 2-hydroxy carboxylate + glutathione + H(+)</text>
        <dbReference type="Rhea" id="RHEA:21864"/>
        <dbReference type="ChEBI" id="CHEBI:15377"/>
        <dbReference type="ChEBI" id="CHEBI:15378"/>
        <dbReference type="ChEBI" id="CHEBI:57925"/>
        <dbReference type="ChEBI" id="CHEBI:58896"/>
        <dbReference type="ChEBI" id="CHEBI:71261"/>
        <dbReference type="EC" id="3.1.2.6"/>
    </reaction>
</comment>
<keyword evidence="6 7" id="KW-0862">Zinc</keyword>
<feature type="domain" description="Metallo-beta-lactamase" evidence="8">
    <location>
        <begin position="13"/>
        <end position="165"/>
    </location>
</feature>
<dbReference type="KEGG" id="ntn:D5366_01045"/>
<reference evidence="9 10" key="1">
    <citation type="submission" date="2018-09" db="EMBL/GenBank/DDBJ databases">
        <title>The complete genome sequence of Neokomagataea tanensis NBRC 106556(T).</title>
        <authorList>
            <person name="Chua K.-O."/>
            <person name="See-Too W.-S."/>
            <person name="Hong K.-W."/>
            <person name="Yin W.-F."/>
            <person name="Chan K.-G."/>
        </authorList>
    </citation>
    <scope>NUCLEOTIDE SEQUENCE [LARGE SCALE GENOMIC DNA]</scope>
    <source>
        <strain evidence="10">AH13 \ NBRC 106556</strain>
    </source>
</reference>
<comment type="function">
    <text evidence="7">Thiolesterase that catalyzes the hydrolysis of S-D-lactoyl-glutathione to form glutathione and D-lactic acid.</text>
</comment>
<feature type="binding site" evidence="7">
    <location>
        <position position="108"/>
    </location>
    <ligand>
        <name>Zn(2+)</name>
        <dbReference type="ChEBI" id="CHEBI:29105"/>
        <label>1</label>
    </ligand>
</feature>
<dbReference type="UniPathway" id="UPA00619">
    <property type="reaction ID" value="UER00676"/>
</dbReference>
<feature type="binding site" evidence="7">
    <location>
        <position position="127"/>
    </location>
    <ligand>
        <name>Zn(2+)</name>
        <dbReference type="ChEBI" id="CHEBI:29105"/>
        <label>2</label>
    </ligand>
</feature>
<organism evidence="9 10">
    <name type="scientific">Neokomagataea tanensis</name>
    <dbReference type="NCBI Taxonomy" id="661191"/>
    <lineage>
        <taxon>Bacteria</taxon>
        <taxon>Pseudomonadati</taxon>
        <taxon>Pseudomonadota</taxon>
        <taxon>Alphaproteobacteria</taxon>
        <taxon>Acetobacterales</taxon>
        <taxon>Acetobacteraceae</taxon>
        <taxon>Neokomagataea</taxon>
    </lineage>
</organism>
<comment type="pathway">
    <text evidence="2 7">Secondary metabolite metabolism; methylglyoxal degradation; (R)-lactate from methylglyoxal: step 2/2.</text>
</comment>
<evidence type="ECO:0000256" key="3">
    <source>
        <dbReference type="ARBA" id="ARBA00006759"/>
    </source>
</evidence>
<dbReference type="Pfam" id="PF00753">
    <property type="entry name" value="Lactamase_B"/>
    <property type="match status" value="1"/>
</dbReference>
<dbReference type="AlphaFoldDB" id="A0A4Y6V204"/>
<evidence type="ECO:0000313" key="10">
    <source>
        <dbReference type="Proteomes" id="UP000317214"/>
    </source>
</evidence>
<evidence type="ECO:0000256" key="1">
    <source>
        <dbReference type="ARBA" id="ARBA00001623"/>
    </source>
</evidence>
<dbReference type="CDD" id="cd07723">
    <property type="entry name" value="hydroxyacylglutathione_hydrolase_MBL-fold"/>
    <property type="match status" value="1"/>
</dbReference>
<dbReference type="PROSITE" id="PS00743">
    <property type="entry name" value="BETA_LACTAMASE_B_1"/>
    <property type="match status" value="1"/>
</dbReference>
<dbReference type="EMBL" id="CP032485">
    <property type="protein sequence ID" value="QDH24082.1"/>
    <property type="molecule type" value="Genomic_DNA"/>
</dbReference>
<protein>
    <recommendedName>
        <fullName evidence="7">Hydroxyacylglutathione hydrolase</fullName>
        <ecNumber evidence="7">3.1.2.6</ecNumber>
    </recommendedName>
    <alternativeName>
        <fullName evidence="7">Glyoxalase II</fullName>
        <shortName evidence="7">Glx II</shortName>
    </alternativeName>
</protein>
<feature type="binding site" evidence="7">
    <location>
        <position position="58"/>
    </location>
    <ligand>
        <name>Zn(2+)</name>
        <dbReference type="ChEBI" id="CHEBI:29105"/>
        <label>2</label>
    </ligand>
</feature>
<dbReference type="GO" id="GO:0008270">
    <property type="term" value="F:zinc ion binding"/>
    <property type="evidence" value="ECO:0007669"/>
    <property type="project" value="InterPro"/>
</dbReference>
<dbReference type="HAMAP" id="MF_01374">
    <property type="entry name" value="Glyoxalase_2"/>
    <property type="match status" value="1"/>
</dbReference>
<feature type="binding site" evidence="7">
    <location>
        <position position="53"/>
    </location>
    <ligand>
        <name>Zn(2+)</name>
        <dbReference type="ChEBI" id="CHEBI:29105"/>
        <label>1</label>
    </ligand>
</feature>
<dbReference type="InterPro" id="IPR001018">
    <property type="entry name" value="Beta-lactamase_class-B_CS"/>
</dbReference>
<feature type="binding site" evidence="7">
    <location>
        <position position="165"/>
    </location>
    <ligand>
        <name>Zn(2+)</name>
        <dbReference type="ChEBI" id="CHEBI:29105"/>
        <label>2</label>
    </ligand>
</feature>
<dbReference type="PIRSF" id="PIRSF005457">
    <property type="entry name" value="Glx"/>
    <property type="match status" value="1"/>
</dbReference>
<keyword evidence="4 7" id="KW-0479">Metal-binding</keyword>
<dbReference type="GO" id="GO:0017001">
    <property type="term" value="P:antibiotic catabolic process"/>
    <property type="evidence" value="ECO:0007669"/>
    <property type="project" value="InterPro"/>
</dbReference>
<keyword evidence="10" id="KW-1185">Reference proteome</keyword>
<evidence type="ECO:0000259" key="8">
    <source>
        <dbReference type="SMART" id="SM00849"/>
    </source>
</evidence>